<dbReference type="Proteomes" id="UP000321204">
    <property type="component" value="Chromosome"/>
</dbReference>
<gene>
    <name evidence="1" type="ORF">FSB75_07640</name>
</gene>
<dbReference type="EMBL" id="CP042433">
    <property type="protein sequence ID" value="QEC55768.1"/>
    <property type="molecule type" value="Genomic_DNA"/>
</dbReference>
<evidence type="ECO:0000313" key="2">
    <source>
        <dbReference type="Proteomes" id="UP000321204"/>
    </source>
</evidence>
<accession>A0A5B8UGX1</accession>
<keyword evidence="2" id="KW-1185">Reference proteome</keyword>
<dbReference type="PROSITE" id="PS51257">
    <property type="entry name" value="PROKAR_LIPOPROTEIN"/>
    <property type="match status" value="1"/>
</dbReference>
<dbReference type="KEGG" id="fgg:FSB75_07640"/>
<evidence type="ECO:0000313" key="1">
    <source>
        <dbReference type="EMBL" id="QEC55768.1"/>
    </source>
</evidence>
<name>A0A5B8UGX1_9BACT</name>
<dbReference type="RefSeq" id="WP_146785100.1">
    <property type="nucleotide sequence ID" value="NZ_BAABIO010000001.1"/>
</dbReference>
<reference evidence="1 2" key="1">
    <citation type="journal article" date="2015" name="Int. J. Syst. Evol. Microbiol.">
        <title>Flavisolibacter ginsenosidimutans sp. nov., with ginsenoside-converting activity isolated from soil used for cultivating ginseng.</title>
        <authorList>
            <person name="Zhao Y."/>
            <person name="Liu Q."/>
            <person name="Kang M.S."/>
            <person name="Jin F."/>
            <person name="Yu H."/>
            <person name="Im W.T."/>
        </authorList>
    </citation>
    <scope>NUCLEOTIDE SEQUENCE [LARGE SCALE GENOMIC DNA]</scope>
    <source>
        <strain evidence="1 2">Gsoil 636</strain>
    </source>
</reference>
<organism evidence="1 2">
    <name type="scientific">Flavisolibacter ginsenosidimutans</name>
    <dbReference type="NCBI Taxonomy" id="661481"/>
    <lineage>
        <taxon>Bacteria</taxon>
        <taxon>Pseudomonadati</taxon>
        <taxon>Bacteroidota</taxon>
        <taxon>Chitinophagia</taxon>
        <taxon>Chitinophagales</taxon>
        <taxon>Chitinophagaceae</taxon>
        <taxon>Flavisolibacter</taxon>
    </lineage>
</organism>
<protein>
    <submittedName>
        <fullName evidence="1">Uncharacterized protein</fullName>
    </submittedName>
</protein>
<sequence>MKAFSLLLLASLFFVSCKKETETLQPEVPKDYLPTQPGKYITYRTDSTVYTNFGSGIAVHSYQEKTIVDSLITDNLGRPSYRVFRFLRDTAGKTAWQPAGTYFITPTANAVEVIENNLRFLKLAAPVSEGTSWKANRFLPDDPYGAFYDFSNDDGMADWDYGYTNVDQAVSVSGKQYDSTVTVQLMLDDPETNTSANFQIANAQLYGFKNYSTEKYAKGLGLIYQEYIMWEYQPPSSPRPGYRGFGVKRSIIDHN</sequence>
<dbReference type="OrthoDB" id="668891at2"/>
<proteinExistence type="predicted"/>
<dbReference type="AlphaFoldDB" id="A0A5B8UGX1"/>